<proteinExistence type="predicted"/>
<dbReference type="EMBL" id="JAMKFB020000015">
    <property type="protein sequence ID" value="KAL0174552.1"/>
    <property type="molecule type" value="Genomic_DNA"/>
</dbReference>
<dbReference type="AlphaFoldDB" id="A0ABD0PL59"/>
<sequence>PSRPAILAWCQLNKDVNITPHPESNLRLDDSFKGSDRVRVQLSNRSLNTY</sequence>
<accession>A0ABD0PL59</accession>
<organism evidence="1 2">
    <name type="scientific">Cirrhinus mrigala</name>
    <name type="common">Mrigala</name>
    <dbReference type="NCBI Taxonomy" id="683832"/>
    <lineage>
        <taxon>Eukaryota</taxon>
        <taxon>Metazoa</taxon>
        <taxon>Chordata</taxon>
        <taxon>Craniata</taxon>
        <taxon>Vertebrata</taxon>
        <taxon>Euteleostomi</taxon>
        <taxon>Actinopterygii</taxon>
        <taxon>Neopterygii</taxon>
        <taxon>Teleostei</taxon>
        <taxon>Ostariophysi</taxon>
        <taxon>Cypriniformes</taxon>
        <taxon>Cyprinidae</taxon>
        <taxon>Labeoninae</taxon>
        <taxon>Labeonini</taxon>
        <taxon>Cirrhinus</taxon>
    </lineage>
</organism>
<comment type="caution">
    <text evidence="1">The sequence shown here is derived from an EMBL/GenBank/DDBJ whole genome shotgun (WGS) entry which is preliminary data.</text>
</comment>
<feature type="non-terminal residue" evidence="1">
    <location>
        <position position="1"/>
    </location>
</feature>
<reference evidence="1 2" key="1">
    <citation type="submission" date="2024-05" db="EMBL/GenBank/DDBJ databases">
        <title>Genome sequencing and assembly of Indian major carp, Cirrhinus mrigala (Hamilton, 1822).</title>
        <authorList>
            <person name="Mohindra V."/>
            <person name="Chowdhury L.M."/>
            <person name="Lal K."/>
            <person name="Jena J.K."/>
        </authorList>
    </citation>
    <scope>NUCLEOTIDE SEQUENCE [LARGE SCALE GENOMIC DNA]</scope>
    <source>
        <strain evidence="1">CM1030</strain>
        <tissue evidence="1">Blood</tissue>
    </source>
</reference>
<evidence type="ECO:0000313" key="1">
    <source>
        <dbReference type="EMBL" id="KAL0174552.1"/>
    </source>
</evidence>
<gene>
    <name evidence="1" type="ORF">M9458_030520</name>
</gene>
<evidence type="ECO:0000313" key="2">
    <source>
        <dbReference type="Proteomes" id="UP001529510"/>
    </source>
</evidence>
<keyword evidence="2" id="KW-1185">Reference proteome</keyword>
<dbReference type="Proteomes" id="UP001529510">
    <property type="component" value="Unassembled WGS sequence"/>
</dbReference>
<name>A0ABD0PL59_CIRMR</name>
<protein>
    <submittedName>
        <fullName evidence="1">Uncharacterized protein</fullName>
    </submittedName>
</protein>